<dbReference type="InParanoid" id="A0A1B4XIA5"/>
<keyword evidence="5 9" id="KW-0812">Transmembrane</keyword>
<dbReference type="OrthoDB" id="9794165at2"/>
<organism evidence="10 11">
    <name type="scientific">Sulfuricaulis limicola</name>
    <dbReference type="NCBI Taxonomy" id="1620215"/>
    <lineage>
        <taxon>Bacteria</taxon>
        <taxon>Pseudomonadati</taxon>
        <taxon>Pseudomonadota</taxon>
        <taxon>Gammaproteobacteria</taxon>
        <taxon>Acidiferrobacterales</taxon>
        <taxon>Acidiferrobacteraceae</taxon>
        <taxon>Sulfuricaulis</taxon>
    </lineage>
</organism>
<keyword evidence="6 9" id="KW-1133">Transmembrane helix</keyword>
<keyword evidence="7 9" id="KW-0472">Membrane</keyword>
<reference evidence="10 11" key="1">
    <citation type="submission" date="2015-05" db="EMBL/GenBank/DDBJ databases">
        <title>Complete genome sequence of a sulfur-oxidizing gammaproteobacterium strain HA5.</title>
        <authorList>
            <person name="Miura A."/>
            <person name="Kojima H."/>
            <person name="Fukui M."/>
        </authorList>
    </citation>
    <scope>NUCLEOTIDE SEQUENCE [LARGE SCALE GENOMIC DNA]</scope>
    <source>
        <strain evidence="10 11">HA5</strain>
    </source>
</reference>
<feature type="transmembrane region" description="Helical" evidence="9">
    <location>
        <begin position="301"/>
        <end position="323"/>
    </location>
</feature>
<protein>
    <submittedName>
        <fullName evidence="10">Transporter</fullName>
    </submittedName>
</protein>
<gene>
    <name evidence="10" type="ORF">SCL_2240</name>
</gene>
<feature type="transmembrane region" description="Helical" evidence="9">
    <location>
        <begin position="6"/>
        <end position="24"/>
    </location>
</feature>
<sequence length="379" mass="40364">MELSNVQNVALWGFLAAVVFGAIANKTNFCTMGAVSDWVNMDDKNRLRAWFLAIGVAIIGTQLMQAWGVVDLGQSIYLTANFGWLGHALGGFLFGVGMTLGGGCGQRTLVRFGGGNLKSLVVMLLMAITAYMTLRGLIAPVRINAIEVTNLDLAARNVPDQGIATLIQSLAGATDMQAVRWVVAAVVGLGFTLYALASREFLASYKNLFAGTSIGLLVVAGWYITGKLGFDEFEPVRLESYTFVAPVAENLNYLMTYTGSTINFGIAAVFGIITGSFLYALVSGTFRIETFSSREDMVNHVIGGVLMGFGGVIALGCTIGQGVTGMSTLAFGSVITLFTIIFGAALTMKVQGHMLDEQPFWRSLRLSLADMKLLPAPGP</sequence>
<evidence type="ECO:0000256" key="5">
    <source>
        <dbReference type="ARBA" id="ARBA00022692"/>
    </source>
</evidence>
<keyword evidence="2" id="KW-0813">Transport</keyword>
<feature type="transmembrane region" description="Helical" evidence="9">
    <location>
        <begin position="178"/>
        <end position="196"/>
    </location>
</feature>
<dbReference type="EMBL" id="AP014879">
    <property type="protein sequence ID" value="BAV34528.1"/>
    <property type="molecule type" value="Genomic_DNA"/>
</dbReference>
<keyword evidence="4" id="KW-0997">Cell inner membrane</keyword>
<feature type="transmembrane region" description="Helical" evidence="9">
    <location>
        <begin position="49"/>
        <end position="70"/>
    </location>
</feature>
<feature type="transmembrane region" description="Helical" evidence="9">
    <location>
        <begin position="329"/>
        <end position="348"/>
    </location>
</feature>
<dbReference type="RefSeq" id="WP_096361258.1">
    <property type="nucleotide sequence ID" value="NZ_AP014879.1"/>
</dbReference>
<keyword evidence="3" id="KW-1003">Cell membrane</keyword>
<evidence type="ECO:0000256" key="2">
    <source>
        <dbReference type="ARBA" id="ARBA00022448"/>
    </source>
</evidence>
<dbReference type="PANTHER" id="PTHR30574:SF1">
    <property type="entry name" value="SULPHUR TRANSPORT DOMAIN-CONTAINING PROTEIN"/>
    <property type="match status" value="1"/>
</dbReference>
<dbReference type="Proteomes" id="UP000243180">
    <property type="component" value="Chromosome"/>
</dbReference>
<dbReference type="FunCoup" id="A0A1B4XIA5">
    <property type="interactions" value="1"/>
</dbReference>
<evidence type="ECO:0000256" key="9">
    <source>
        <dbReference type="SAM" id="Phobius"/>
    </source>
</evidence>
<comment type="similarity">
    <text evidence="8">Belongs to the TsuA/YedE (TC 9.B.102) family.</text>
</comment>
<dbReference type="Pfam" id="PF04143">
    <property type="entry name" value="Sulf_transp"/>
    <property type="match status" value="1"/>
</dbReference>
<evidence type="ECO:0000256" key="6">
    <source>
        <dbReference type="ARBA" id="ARBA00022989"/>
    </source>
</evidence>
<name>A0A1B4XIA5_9GAMM</name>
<keyword evidence="11" id="KW-1185">Reference proteome</keyword>
<evidence type="ECO:0000313" key="11">
    <source>
        <dbReference type="Proteomes" id="UP000243180"/>
    </source>
</evidence>
<evidence type="ECO:0000313" key="10">
    <source>
        <dbReference type="EMBL" id="BAV34528.1"/>
    </source>
</evidence>
<dbReference type="InterPro" id="IPR007272">
    <property type="entry name" value="Sulf_transp_TsuA/YedE"/>
</dbReference>
<evidence type="ECO:0000256" key="8">
    <source>
        <dbReference type="ARBA" id="ARBA00035655"/>
    </source>
</evidence>
<proteinExistence type="inferred from homology"/>
<feature type="transmembrane region" description="Helical" evidence="9">
    <location>
        <begin position="82"/>
        <end position="105"/>
    </location>
</feature>
<evidence type="ECO:0000256" key="1">
    <source>
        <dbReference type="ARBA" id="ARBA00004429"/>
    </source>
</evidence>
<evidence type="ECO:0000256" key="4">
    <source>
        <dbReference type="ARBA" id="ARBA00022519"/>
    </source>
</evidence>
<dbReference type="GO" id="GO:0005886">
    <property type="term" value="C:plasma membrane"/>
    <property type="evidence" value="ECO:0007669"/>
    <property type="project" value="UniProtKB-SubCell"/>
</dbReference>
<dbReference type="KEGG" id="slim:SCL_2240"/>
<evidence type="ECO:0000256" key="3">
    <source>
        <dbReference type="ARBA" id="ARBA00022475"/>
    </source>
</evidence>
<dbReference type="AlphaFoldDB" id="A0A1B4XIA5"/>
<comment type="subcellular location">
    <subcellularLocation>
        <location evidence="1">Cell inner membrane</location>
        <topology evidence="1">Multi-pass membrane protein</topology>
    </subcellularLocation>
</comment>
<feature type="transmembrane region" description="Helical" evidence="9">
    <location>
        <begin position="262"/>
        <end position="281"/>
    </location>
</feature>
<feature type="transmembrane region" description="Helical" evidence="9">
    <location>
        <begin position="117"/>
        <end position="134"/>
    </location>
</feature>
<feature type="transmembrane region" description="Helical" evidence="9">
    <location>
        <begin position="208"/>
        <end position="225"/>
    </location>
</feature>
<evidence type="ECO:0000256" key="7">
    <source>
        <dbReference type="ARBA" id="ARBA00023136"/>
    </source>
</evidence>
<dbReference type="PANTHER" id="PTHR30574">
    <property type="entry name" value="INNER MEMBRANE PROTEIN YEDE"/>
    <property type="match status" value="1"/>
</dbReference>
<accession>A0A1B4XIA5</accession>